<gene>
    <name evidence="1" type="ORF">SAMN04488540_12053</name>
</gene>
<dbReference type="EMBL" id="FNEM01000020">
    <property type="protein sequence ID" value="SDK16199.1"/>
    <property type="molecule type" value="Genomic_DNA"/>
</dbReference>
<reference evidence="2" key="1">
    <citation type="submission" date="2016-10" db="EMBL/GenBank/DDBJ databases">
        <authorList>
            <person name="Varghese N."/>
            <person name="Submissions S."/>
        </authorList>
    </citation>
    <scope>NUCLEOTIDE SEQUENCE [LARGE SCALE GENOMIC DNA]</scope>
    <source>
        <strain evidence="2">DSM 23317</strain>
    </source>
</reference>
<dbReference type="AlphaFoldDB" id="A0A1G8ZM71"/>
<evidence type="ECO:0000313" key="2">
    <source>
        <dbReference type="Proteomes" id="UP000199527"/>
    </source>
</evidence>
<protein>
    <submittedName>
        <fullName evidence="1">Uncharacterized protein</fullName>
    </submittedName>
</protein>
<organism evidence="1 2">
    <name type="scientific">Ferrimonas sediminum</name>
    <dbReference type="NCBI Taxonomy" id="718193"/>
    <lineage>
        <taxon>Bacteria</taxon>
        <taxon>Pseudomonadati</taxon>
        <taxon>Pseudomonadota</taxon>
        <taxon>Gammaproteobacteria</taxon>
        <taxon>Alteromonadales</taxon>
        <taxon>Ferrimonadaceae</taxon>
        <taxon>Ferrimonas</taxon>
    </lineage>
</organism>
<evidence type="ECO:0000313" key="1">
    <source>
        <dbReference type="EMBL" id="SDK16199.1"/>
    </source>
</evidence>
<name>A0A1G8ZM71_9GAMM</name>
<sequence>MTETELPESGRREAAVADGSVEGMPLNIRVAYGGPFS</sequence>
<keyword evidence="2" id="KW-1185">Reference proteome</keyword>
<dbReference type="Proteomes" id="UP000199527">
    <property type="component" value="Unassembled WGS sequence"/>
</dbReference>
<proteinExistence type="predicted"/>
<accession>A0A1G8ZM71</accession>